<accession>A0ACC2PWU2</accession>
<dbReference type="EMBL" id="CM056741">
    <property type="protein sequence ID" value="KAJ8687749.1"/>
    <property type="molecule type" value="Genomic_DNA"/>
</dbReference>
<protein>
    <submittedName>
        <fullName evidence="1">Uncharacterized protein</fullName>
    </submittedName>
</protein>
<dbReference type="Proteomes" id="UP001239111">
    <property type="component" value="Chromosome 1"/>
</dbReference>
<keyword evidence="2" id="KW-1185">Reference proteome</keyword>
<name>A0ACC2PWU2_9HYME</name>
<comment type="caution">
    <text evidence="1">The sequence shown here is derived from an EMBL/GenBank/DDBJ whole genome shotgun (WGS) entry which is preliminary data.</text>
</comment>
<proteinExistence type="predicted"/>
<sequence length="1496" mass="165785">MDNIELLFFDTFSHDFSEELNLDLVQFPKPVYISEVRIIPLGARVQADFPGGVRLGATNPSKFEIEFFVNDLSKPGASTFESLGGLEYQQNVHIQLECDRKHLPTDGLVLRGWYTTITLAVYGSLTKSLNNPPEILPVTNTAPPAPSPAIPSTVPKDEPPPNNPKTKEHDKDWFHENQAHPNVLVQPQENSAVSTPPTPNHAAPVAEPARVPSVEPPTAEVQQWKEESPSAHKGSKRPSTPPAESLISLSPESISAEEEDGEREEVEDSVAIEPFEPILSDEDVMADDEPMGIDFELESIQADELYAINPPDLLDLEKHDGFCEDKIDDSVIEKVQDILNTLSKSVLNFSSSSGQEKETFIHNCENLCSILGNFDLSEQDVKNVSSIVEVGLNVEFACSQPQPAYKVRHVKVGVRLAEALCRLTAGPEILLQVKAPEKLLSLCMRENVALPVKLAAIRAVDAALISPKIVEEFLKTDNELYKLCLKMLDSAKLARLKYALSSLLRKIHVYECLADMEELNEIQITELINAFAYATTLMAQPRRQLPASAQMEFEREHCRNPRKHLIIYFDHWKLANKLLLALCSPDSDPNLIKATRHFLSLLSDSREGLLYLLKETHITKPLLKVLQYNENGLGSLIAWRLQVVQCLIEIGNRTDDWIPLRKLHSFLIYPEGVQAIISVVPMGNFIDVLIPCLAVSDLAEFSAEIISVVVRYCSEMAFFQSRAADLLGRYSNQPLIRDVIPYLNVAAQSTNWNYGDVSSLVSIIHKNVERSPSLPGELITACRILHYLVFPPNDDVDPMEPYVELKHRNALTQLFAADGLTALVSVMSNIAQFYEQPNVHRVALTGRRRLSLIALLVPCVKLTRAILERLVKCMATDFKDMTSVVPLLGIYCVVEAMPQTNSTRILSSEIVETLLVFTRAVDSDGSGNVAKSLWTQMLGEVLKMVSSNPCNFAPGLKLLAKLLPPILTSKECSSQEKTRVLGLRKLWSAHLQAQASSLTETLRLLCASWNPEVLALVSTVCKQLSDLAAPTALLVGRCLLDGILTASPLESNLPVLALIADLTRHAPMKATLLTLTSPASRAQVKSDQKYPPVIEMMCLALRNTNDASVQRDLIDIFETMCDHRLSLVQEIGESFEKQLAHSVPCKEPLLVIIAALIEILASASKYPLDIVETAFHILISLTSHNYGLYHVKSCLENNPDALKSLLGYIAEAVCDEGKDENHESLPELVLNFLNGLISCTTPQRTLSLRISQLATLLSWEKEGHPLAKIRHATGLLEILQAIDEKEEKEPIPEMLEPLLLPPEALLNQFTQRCITSSLEPNKRVNKSLLDIQNDSTVDLLALAAELLPPDFNLLAETQNLCSKVPLHYTTRVKGQDETQEPRSTQKQTIISLNKTKQHFVTPIRGRSQFSNSIRGNSVVGGVGRGADPFRSRPPNTSRPPSLHVDDFVALETCGAQPTGPTGYNKISIRGSGQSRGVINSSRNRTWAPENRPPYMR</sequence>
<reference evidence="1" key="1">
    <citation type="submission" date="2023-04" db="EMBL/GenBank/DDBJ databases">
        <title>A chromosome-level genome assembly of the parasitoid wasp Eretmocerus hayati.</title>
        <authorList>
            <person name="Zhong Y."/>
            <person name="Liu S."/>
            <person name="Liu Y."/>
        </authorList>
    </citation>
    <scope>NUCLEOTIDE SEQUENCE</scope>
    <source>
        <strain evidence="1">ZJU_SS_LIU_2023</strain>
    </source>
</reference>
<evidence type="ECO:0000313" key="2">
    <source>
        <dbReference type="Proteomes" id="UP001239111"/>
    </source>
</evidence>
<gene>
    <name evidence="1" type="ORF">QAD02_023543</name>
</gene>
<organism evidence="1 2">
    <name type="scientific">Eretmocerus hayati</name>
    <dbReference type="NCBI Taxonomy" id="131215"/>
    <lineage>
        <taxon>Eukaryota</taxon>
        <taxon>Metazoa</taxon>
        <taxon>Ecdysozoa</taxon>
        <taxon>Arthropoda</taxon>
        <taxon>Hexapoda</taxon>
        <taxon>Insecta</taxon>
        <taxon>Pterygota</taxon>
        <taxon>Neoptera</taxon>
        <taxon>Endopterygota</taxon>
        <taxon>Hymenoptera</taxon>
        <taxon>Apocrita</taxon>
        <taxon>Proctotrupomorpha</taxon>
        <taxon>Chalcidoidea</taxon>
        <taxon>Aphelinidae</taxon>
        <taxon>Aphelininae</taxon>
        <taxon>Eretmocerus</taxon>
    </lineage>
</organism>
<evidence type="ECO:0000313" key="1">
    <source>
        <dbReference type="EMBL" id="KAJ8687749.1"/>
    </source>
</evidence>